<reference evidence="2 3" key="1">
    <citation type="submission" date="2019-07" db="EMBL/GenBank/DDBJ databases">
        <title>Ln-dependent methylotrophs.</title>
        <authorList>
            <person name="Tani A."/>
        </authorList>
    </citation>
    <scope>NUCLEOTIDE SEQUENCE [LARGE SCALE GENOMIC DNA]</scope>
    <source>
        <strain evidence="2 3">SM89A</strain>
    </source>
</reference>
<sequence>MNRIRCVMPPRGLAQIPTRRGGERESVPAHKAYLRISFLELERARHAQEIRTGRARIAALLARSNEIEAERAQILNTVRALLPPEASDRNGRGSEPGRPRGGRFRYAY</sequence>
<proteinExistence type="predicted"/>
<evidence type="ECO:0000313" key="2">
    <source>
        <dbReference type="EMBL" id="TRL22637.1"/>
    </source>
</evidence>
<dbReference type="Proteomes" id="UP000316781">
    <property type="component" value="Unassembled WGS sequence"/>
</dbReference>
<accession>A0A549SCN2</accession>
<evidence type="ECO:0000256" key="1">
    <source>
        <dbReference type="SAM" id="MobiDB-lite"/>
    </source>
</evidence>
<dbReference type="AlphaFoldDB" id="A0A549SCN2"/>
<gene>
    <name evidence="2" type="ORF">FM996_21185</name>
</gene>
<feature type="region of interest" description="Disordered" evidence="1">
    <location>
        <begin position="83"/>
        <end position="108"/>
    </location>
</feature>
<dbReference type="EMBL" id="VJMF01000125">
    <property type="protein sequence ID" value="TRL22637.1"/>
    <property type="molecule type" value="Genomic_DNA"/>
</dbReference>
<name>A0A549SCN2_METSR</name>
<protein>
    <submittedName>
        <fullName evidence="2">Uncharacterized protein</fullName>
    </submittedName>
</protein>
<comment type="caution">
    <text evidence="2">The sequence shown here is derived from an EMBL/GenBank/DDBJ whole genome shotgun (WGS) entry which is preliminary data.</text>
</comment>
<organism evidence="2 3">
    <name type="scientific">Methylosinus sporium</name>
    <dbReference type="NCBI Taxonomy" id="428"/>
    <lineage>
        <taxon>Bacteria</taxon>
        <taxon>Pseudomonadati</taxon>
        <taxon>Pseudomonadota</taxon>
        <taxon>Alphaproteobacteria</taxon>
        <taxon>Hyphomicrobiales</taxon>
        <taxon>Methylocystaceae</taxon>
        <taxon>Methylosinus</taxon>
    </lineage>
</organism>
<feature type="compositionally biased region" description="Basic and acidic residues" evidence="1">
    <location>
        <begin position="86"/>
        <end position="98"/>
    </location>
</feature>
<dbReference type="RefSeq" id="WP_142864688.1">
    <property type="nucleotide sequence ID" value="NZ_VJMF01000125.1"/>
</dbReference>
<evidence type="ECO:0000313" key="3">
    <source>
        <dbReference type="Proteomes" id="UP000316781"/>
    </source>
</evidence>